<comment type="caution">
    <text evidence="2">The sequence shown here is derived from an EMBL/GenBank/DDBJ whole genome shotgun (WGS) entry which is preliminary data.</text>
</comment>
<evidence type="ECO:0000256" key="1">
    <source>
        <dbReference type="SAM" id="SignalP"/>
    </source>
</evidence>
<dbReference type="AlphaFoldDB" id="A0A502GWU6"/>
<evidence type="ECO:0000313" key="3">
    <source>
        <dbReference type="Proteomes" id="UP000317933"/>
    </source>
</evidence>
<accession>A0A502GWU6</accession>
<feature type="chain" id="PRO_5021388795" description="Invasin family protein" evidence="1">
    <location>
        <begin position="28"/>
        <end position="229"/>
    </location>
</feature>
<evidence type="ECO:0008006" key="4">
    <source>
        <dbReference type="Google" id="ProtNLM"/>
    </source>
</evidence>
<dbReference type="EMBL" id="RCZE01000026">
    <property type="protein sequence ID" value="TPG65700.1"/>
    <property type="molecule type" value="Genomic_DNA"/>
</dbReference>
<dbReference type="Proteomes" id="UP000317933">
    <property type="component" value="Unassembled WGS sequence"/>
</dbReference>
<feature type="signal peptide" evidence="1">
    <location>
        <begin position="1"/>
        <end position="27"/>
    </location>
</feature>
<dbReference type="Gene3D" id="2.60.40.2700">
    <property type="match status" value="1"/>
</dbReference>
<dbReference type="InterPro" id="IPR054665">
    <property type="entry name" value="ZirU-like_dom"/>
</dbReference>
<proteinExistence type="predicted"/>
<dbReference type="NCBIfam" id="NF040485">
    <property type="entry name" value="ZirU_fam"/>
    <property type="match status" value="1"/>
</dbReference>
<evidence type="ECO:0000313" key="2">
    <source>
        <dbReference type="EMBL" id="TPG65700.1"/>
    </source>
</evidence>
<gene>
    <name evidence="2" type="ORF">EAH78_31660</name>
</gene>
<dbReference type="RefSeq" id="WP_140672211.1">
    <property type="nucleotide sequence ID" value="NZ_RCZE01000026.1"/>
</dbReference>
<name>A0A502GWU6_9PSED</name>
<sequence length="229" mass="23650">MNGFKLKTSRQLLGLALGFAVSASAFAAVTSSETSTVIGRAPVMAPPTVNYDDIDTNNLLNTGDVLRVVDGAISDEDGDTPVASTYSWLVDGVEVSTAATYTIASGDAGKPITLFAKPQTDSSITDPYEGLAVRAAGGTADPDDDGRFEPETDDKLVSVAISGFVGGFPQVGAPLTATASCVATCGTVNYQWQIEDSIGSGNFVDLATGPTYTPVKGDQKRKIQVVADK</sequence>
<keyword evidence="1" id="KW-0732">Signal</keyword>
<reference evidence="2 3" key="1">
    <citation type="journal article" date="2019" name="Environ. Microbiol.">
        <title>Species interactions and distinct microbial communities in high Arctic permafrost affected cryosols are associated with the CH4 and CO2 gas fluxes.</title>
        <authorList>
            <person name="Altshuler I."/>
            <person name="Hamel J."/>
            <person name="Turney S."/>
            <person name="Magnuson E."/>
            <person name="Levesque R."/>
            <person name="Greer C."/>
            <person name="Whyte L.G."/>
        </authorList>
    </citation>
    <scope>NUCLEOTIDE SEQUENCE [LARGE SCALE GENOMIC DNA]</scope>
    <source>
        <strain evidence="2 3">E3</strain>
    </source>
</reference>
<organism evidence="2 3">
    <name type="scientific">Pseudomonas arsenicoxydans</name>
    <dbReference type="NCBI Taxonomy" id="702115"/>
    <lineage>
        <taxon>Bacteria</taxon>
        <taxon>Pseudomonadati</taxon>
        <taxon>Pseudomonadota</taxon>
        <taxon>Gammaproteobacteria</taxon>
        <taxon>Pseudomonadales</taxon>
        <taxon>Pseudomonadaceae</taxon>
        <taxon>Pseudomonas</taxon>
    </lineage>
</organism>
<protein>
    <recommendedName>
        <fullName evidence="4">Invasin family protein</fullName>
    </recommendedName>
</protein>